<dbReference type="Proteomes" id="UP000824258">
    <property type="component" value="Unassembled WGS sequence"/>
</dbReference>
<dbReference type="InterPro" id="IPR043428">
    <property type="entry name" value="LivM-like"/>
</dbReference>
<proteinExistence type="predicted"/>
<feature type="transmembrane region" description="Helical" evidence="6">
    <location>
        <begin position="32"/>
        <end position="48"/>
    </location>
</feature>
<evidence type="ECO:0000313" key="8">
    <source>
        <dbReference type="Proteomes" id="UP000824258"/>
    </source>
</evidence>
<accession>A0A9D1A9D4</accession>
<feature type="transmembrane region" description="Helical" evidence="6">
    <location>
        <begin position="133"/>
        <end position="154"/>
    </location>
</feature>
<gene>
    <name evidence="7" type="ORF">IAA70_07960</name>
</gene>
<dbReference type="GO" id="GO:0005886">
    <property type="term" value="C:plasma membrane"/>
    <property type="evidence" value="ECO:0007669"/>
    <property type="project" value="UniProtKB-SubCell"/>
</dbReference>
<keyword evidence="5 6" id="KW-0472">Membrane</keyword>
<evidence type="ECO:0000313" key="7">
    <source>
        <dbReference type="EMBL" id="HIR10324.1"/>
    </source>
</evidence>
<organism evidence="7 8">
    <name type="scientific">Candidatus Avoscillospira stercoripullorum</name>
    <dbReference type="NCBI Taxonomy" id="2840709"/>
    <lineage>
        <taxon>Bacteria</taxon>
        <taxon>Bacillati</taxon>
        <taxon>Bacillota</taxon>
        <taxon>Clostridia</taxon>
        <taxon>Eubacteriales</taxon>
        <taxon>Oscillospiraceae</taxon>
        <taxon>Oscillospiraceae incertae sedis</taxon>
        <taxon>Candidatus Avoscillospira</taxon>
    </lineage>
</organism>
<dbReference type="CDD" id="cd06581">
    <property type="entry name" value="TM_PBP1_LivM_like"/>
    <property type="match status" value="1"/>
</dbReference>
<evidence type="ECO:0000256" key="3">
    <source>
        <dbReference type="ARBA" id="ARBA00022692"/>
    </source>
</evidence>
<dbReference type="Pfam" id="PF02653">
    <property type="entry name" value="BPD_transp_2"/>
    <property type="match status" value="1"/>
</dbReference>
<feature type="transmembrane region" description="Helical" evidence="6">
    <location>
        <begin position="106"/>
        <end position="126"/>
    </location>
</feature>
<evidence type="ECO:0000256" key="5">
    <source>
        <dbReference type="ARBA" id="ARBA00023136"/>
    </source>
</evidence>
<reference evidence="7" key="2">
    <citation type="journal article" date="2021" name="PeerJ">
        <title>Extensive microbial diversity within the chicken gut microbiome revealed by metagenomics and culture.</title>
        <authorList>
            <person name="Gilroy R."/>
            <person name="Ravi A."/>
            <person name="Getino M."/>
            <person name="Pursley I."/>
            <person name="Horton D.L."/>
            <person name="Alikhan N.F."/>
            <person name="Baker D."/>
            <person name="Gharbi K."/>
            <person name="Hall N."/>
            <person name="Watson M."/>
            <person name="Adriaenssens E.M."/>
            <person name="Foster-Nyarko E."/>
            <person name="Jarju S."/>
            <person name="Secka A."/>
            <person name="Antonio M."/>
            <person name="Oren A."/>
            <person name="Chaudhuri R.R."/>
            <person name="La Ragione R."/>
            <person name="Hildebrand F."/>
            <person name="Pallen M.J."/>
        </authorList>
    </citation>
    <scope>NUCLEOTIDE SEQUENCE</scope>
    <source>
        <strain evidence="7">ChiHjej9B8-7071</strain>
    </source>
</reference>
<feature type="transmembrane region" description="Helical" evidence="6">
    <location>
        <begin position="233"/>
        <end position="253"/>
    </location>
</feature>
<dbReference type="EMBL" id="DVGD01000260">
    <property type="protein sequence ID" value="HIR10324.1"/>
    <property type="molecule type" value="Genomic_DNA"/>
</dbReference>
<keyword evidence="3 6" id="KW-0812">Transmembrane</keyword>
<evidence type="ECO:0000256" key="4">
    <source>
        <dbReference type="ARBA" id="ARBA00022989"/>
    </source>
</evidence>
<dbReference type="AlphaFoldDB" id="A0A9D1A9D4"/>
<keyword evidence="4 6" id="KW-1133">Transmembrane helix</keyword>
<dbReference type="PANTHER" id="PTHR30482">
    <property type="entry name" value="HIGH-AFFINITY BRANCHED-CHAIN AMINO ACID TRANSPORT SYSTEM PERMEASE"/>
    <property type="match status" value="1"/>
</dbReference>
<evidence type="ECO:0000256" key="2">
    <source>
        <dbReference type="ARBA" id="ARBA00022475"/>
    </source>
</evidence>
<evidence type="ECO:0000256" key="6">
    <source>
        <dbReference type="SAM" id="Phobius"/>
    </source>
</evidence>
<dbReference type="GO" id="GO:0015658">
    <property type="term" value="F:branched-chain amino acid transmembrane transporter activity"/>
    <property type="evidence" value="ECO:0007669"/>
    <property type="project" value="InterPro"/>
</dbReference>
<comment type="caution">
    <text evidence="7">The sequence shown here is derived from an EMBL/GenBank/DDBJ whole genome shotgun (WGS) entry which is preliminary data.</text>
</comment>
<reference evidence="7" key="1">
    <citation type="submission" date="2020-10" db="EMBL/GenBank/DDBJ databases">
        <authorList>
            <person name="Gilroy R."/>
        </authorList>
    </citation>
    <scope>NUCLEOTIDE SEQUENCE</scope>
    <source>
        <strain evidence="7">ChiHjej9B8-7071</strain>
    </source>
</reference>
<comment type="subcellular location">
    <subcellularLocation>
        <location evidence="1">Cell membrane</location>
        <topology evidence="1">Multi-pass membrane protein</topology>
    </subcellularLocation>
</comment>
<keyword evidence="2" id="KW-1003">Cell membrane</keyword>
<evidence type="ECO:0000256" key="1">
    <source>
        <dbReference type="ARBA" id="ARBA00004651"/>
    </source>
</evidence>
<name>A0A9D1A9D4_9FIRM</name>
<feature type="transmembrane region" description="Helical" evidence="6">
    <location>
        <begin position="183"/>
        <end position="203"/>
    </location>
</feature>
<feature type="transmembrane region" description="Helical" evidence="6">
    <location>
        <begin position="268"/>
        <end position="295"/>
    </location>
</feature>
<feature type="transmembrane region" description="Helical" evidence="6">
    <location>
        <begin position="54"/>
        <end position="74"/>
    </location>
</feature>
<dbReference type="PANTHER" id="PTHR30482:SF10">
    <property type="entry name" value="HIGH-AFFINITY BRANCHED-CHAIN AMINO ACID TRANSPORT PROTEIN BRAE"/>
    <property type="match status" value="1"/>
</dbReference>
<dbReference type="InterPro" id="IPR001851">
    <property type="entry name" value="ABC_transp_permease"/>
</dbReference>
<feature type="transmembrane region" description="Helical" evidence="6">
    <location>
        <begin position="307"/>
        <end position="326"/>
    </location>
</feature>
<protein>
    <submittedName>
        <fullName evidence="7">Branched-chain amino acid ABC transporter permease</fullName>
    </submittedName>
</protein>
<sequence length="356" mass="38437">MGNTAASWKNATKKLSDGYEKLTDTILKHKKIAIPLLYVILIAIPFLGPSQYFIRVLCLIGVYSILTLSLNLIAGYMGQTSMGHAALYCLGGYFSALLGSNLGMPFWITIFFGILGGALGGLILGLSTMRLSGSYLAVITLAFAEVVEMVILNWNDVTNGPLGVRNIPRPEIFGIELTTANGGFYWLVIVLVTISVLVSMCVVNSKFGRAVRAIKEDELAAKLMGVHTAAYKVKTIVLSGAMAGLAGAFYASMNRYIDANTFNFDVSMTILCIVIFGGLGSIPGMIIGSTLLIAFPEVLRSLADYRFVVYGLLLIFMMRFRSQGLLGGLSKKPYKLPKGVLRPGEQDQASLGKQVK</sequence>